<protein>
    <submittedName>
        <fullName evidence="1">Uncharacterized protein</fullName>
    </submittedName>
</protein>
<dbReference type="KEGG" id="fgl:EM308_17500"/>
<proteinExistence type="predicted"/>
<dbReference type="RefSeq" id="WP_035633177.1">
    <property type="nucleotide sequence ID" value="NZ_CP017479.1"/>
</dbReference>
<dbReference type="Proteomes" id="UP000175968">
    <property type="component" value="Chromosome"/>
</dbReference>
<dbReference type="AlphaFoldDB" id="A0AAC9I622"/>
<reference evidence="1 2" key="1">
    <citation type="submission" date="2016-10" db="EMBL/GenBank/DDBJ databases">
        <title>Flavobacterium gilvum sp. nov., isolated from stream water.</title>
        <authorList>
            <person name="Shin S.-K."/>
            <person name="Cho Y.-J."/>
            <person name="Yi H."/>
        </authorList>
    </citation>
    <scope>NUCLEOTIDE SEQUENCE [LARGE SCALE GENOMIC DNA]</scope>
    <source>
        <strain evidence="1 2">EM1308</strain>
    </source>
</reference>
<sequence length="349" mass="41837">MKTNIIFLFLFFSNLFIYSQKKPIEGDINNNLSIDFNGCVKSIEIKSSSFNEKNKTIDTTTAANKVFFAKNGNITKHVYFDKSHNNEWKTIEYDALERIKNIKIKEDGKTRIISEQFFNNFSDYPDSTNMYYYNNFKEQYINRFDKKKLIKQEFYTQDTLRHYNTYIYDKKGRLIKDFFINTENGFGITLGASITGDKDEKTLNPNDSIIFEYKKIKDTLITIKYRTKLWKEIKKEIKHKNFSLEILETYNRNFLGNSRHIYKSKDSISDCTYYYDEKRQIRSFFKTITTPKSIVSNWKSDSFYSNKEKTETINIETDYDTYNNWIKKKYSKDNITTSLITRKIEYYCH</sequence>
<organism evidence="1 2">
    <name type="scientific">Flavobacterium gilvum</name>
    <dbReference type="NCBI Taxonomy" id="1492737"/>
    <lineage>
        <taxon>Bacteria</taxon>
        <taxon>Pseudomonadati</taxon>
        <taxon>Bacteroidota</taxon>
        <taxon>Flavobacteriia</taxon>
        <taxon>Flavobacteriales</taxon>
        <taxon>Flavobacteriaceae</taxon>
        <taxon>Flavobacterium</taxon>
    </lineage>
</organism>
<name>A0AAC9I622_9FLAO</name>
<dbReference type="EMBL" id="CP017479">
    <property type="protein sequence ID" value="AOW11131.1"/>
    <property type="molecule type" value="Genomic_DNA"/>
</dbReference>
<evidence type="ECO:0000313" key="1">
    <source>
        <dbReference type="EMBL" id="AOW11131.1"/>
    </source>
</evidence>
<evidence type="ECO:0000313" key="2">
    <source>
        <dbReference type="Proteomes" id="UP000175968"/>
    </source>
</evidence>
<keyword evidence="2" id="KW-1185">Reference proteome</keyword>
<accession>A0AAC9I622</accession>
<gene>
    <name evidence="1" type="ORF">EM308_17500</name>
</gene>